<dbReference type="EMBL" id="KB007870">
    <property type="protein sequence ID" value="ELR22745.1"/>
    <property type="molecule type" value="Genomic_DNA"/>
</dbReference>
<dbReference type="STRING" id="1257118.L8HC30"/>
<feature type="domain" description="Glycosyl hydrolase family 31 C-terminal" evidence="1">
    <location>
        <begin position="351"/>
        <end position="402"/>
    </location>
</feature>
<evidence type="ECO:0000313" key="3">
    <source>
        <dbReference type="Proteomes" id="UP000011083"/>
    </source>
</evidence>
<dbReference type="GO" id="GO:0004558">
    <property type="term" value="F:alpha-1,4-glucosidase activity"/>
    <property type="evidence" value="ECO:0007669"/>
    <property type="project" value="TreeGrafter"/>
</dbReference>
<dbReference type="OrthoDB" id="5839090at2759"/>
<dbReference type="KEGG" id="acan:ACA1_149130"/>
<gene>
    <name evidence="2" type="ORF">ACA1_149130</name>
</gene>
<dbReference type="InterPro" id="IPR048395">
    <property type="entry name" value="Glyco_hydro_31_C"/>
</dbReference>
<proteinExistence type="predicted"/>
<dbReference type="AlphaFoldDB" id="L8HC30"/>
<dbReference type="PANTHER" id="PTHR22762">
    <property type="entry name" value="ALPHA-GLUCOSIDASE"/>
    <property type="match status" value="1"/>
</dbReference>
<dbReference type="SUPFAM" id="SSF51011">
    <property type="entry name" value="Glycosyl hydrolase domain"/>
    <property type="match status" value="1"/>
</dbReference>
<reference evidence="2 3" key="1">
    <citation type="journal article" date="2013" name="Genome Biol.">
        <title>Genome of Acanthamoeba castellanii highlights extensive lateral gene transfer and early evolution of tyrosine kinase signaling.</title>
        <authorList>
            <person name="Clarke M."/>
            <person name="Lohan A.J."/>
            <person name="Liu B."/>
            <person name="Lagkouvardos I."/>
            <person name="Roy S."/>
            <person name="Zafar N."/>
            <person name="Bertelli C."/>
            <person name="Schilde C."/>
            <person name="Kianianmomeni A."/>
            <person name="Burglin T.R."/>
            <person name="Frech C."/>
            <person name="Turcotte B."/>
            <person name="Kopec K.O."/>
            <person name="Synnott J.M."/>
            <person name="Choo C."/>
            <person name="Paponov I."/>
            <person name="Finkler A."/>
            <person name="Soon Heng Tan C."/>
            <person name="Hutchins A.P."/>
            <person name="Weinmeier T."/>
            <person name="Rattei T."/>
            <person name="Chu J.S."/>
            <person name="Gimenez G."/>
            <person name="Irimia M."/>
            <person name="Rigden D.J."/>
            <person name="Fitzpatrick D.A."/>
            <person name="Lorenzo-Morales J."/>
            <person name="Bateman A."/>
            <person name="Chiu C.H."/>
            <person name="Tang P."/>
            <person name="Hegemann P."/>
            <person name="Fromm H."/>
            <person name="Raoult D."/>
            <person name="Greub G."/>
            <person name="Miranda-Saavedra D."/>
            <person name="Chen N."/>
            <person name="Nash P."/>
            <person name="Ginger M.L."/>
            <person name="Horn M."/>
            <person name="Schaap P."/>
            <person name="Caler L."/>
            <person name="Loftus B."/>
        </authorList>
    </citation>
    <scope>NUCLEOTIDE SEQUENCE [LARGE SCALE GENOMIC DNA]</scope>
    <source>
        <strain evidence="2 3">Neff</strain>
    </source>
</reference>
<dbReference type="RefSeq" id="XP_004351522.1">
    <property type="nucleotide sequence ID" value="XM_004351470.1"/>
</dbReference>
<sequence length="537" mass="60148">MAHRGDLDRSDNDDKSEAVGWDRWEARYRPIYQQLERQFRELVESEIGAAVAQQLRCEEACRQQQRQRPAVVEYLRESVAAQQAAAGSTGICDSDAALESAEDSPLSLQLTRECNGIILEIGRVVAAAHDDDNEWLISTPRSVDAELEWSGVTTTRPSLAQQFWRAWQRHGCQLPDDLSERRTFAFKLWRRTNDSSSSDPGGEHGELMFVGVSDADDDSAVELAERHGWPYMATLRPDLTPDVATSDSGAAESLLRRLRRELMALDPWREPRKGLVVSSSHEEADIRVKFVSPQHAVLKRLRRYGHEMPEDSVELDAMMLDMVRTNDCHEDLLDAFPHLRARYLEVADDYHQGATSVRAYFPGELWYDYFTHAPATNGKATWLTLRAPLDTIPVHVRGGGIIPWQAPELTTTATRKNPYSLIVALSLADTASGLLYIDDGDSIDPVERGAFTLMSYRAVQTPTYGQLESIALADNYVDAQNLKLDSVSVMGVKLKPNKAAINGKHANFNWNPATLSLVFTSLNMPVNANFTLVWSYS</sequence>
<keyword evidence="3" id="KW-1185">Reference proteome</keyword>
<dbReference type="GeneID" id="14923704"/>
<evidence type="ECO:0000313" key="2">
    <source>
        <dbReference type="EMBL" id="ELR22745.1"/>
    </source>
</evidence>
<dbReference type="InterPro" id="IPR013780">
    <property type="entry name" value="Glyco_hydro_b"/>
</dbReference>
<accession>L8HC30</accession>
<protein>
    <submittedName>
        <fullName evidence="2">Glucan 1,4-alpha-glucosidase</fullName>
    </submittedName>
</protein>
<organism evidence="2 3">
    <name type="scientific">Acanthamoeba castellanii (strain ATCC 30010 / Neff)</name>
    <dbReference type="NCBI Taxonomy" id="1257118"/>
    <lineage>
        <taxon>Eukaryota</taxon>
        <taxon>Amoebozoa</taxon>
        <taxon>Discosea</taxon>
        <taxon>Longamoebia</taxon>
        <taxon>Centramoebida</taxon>
        <taxon>Acanthamoebidae</taxon>
        <taxon>Acanthamoeba</taxon>
    </lineage>
</organism>
<dbReference type="Proteomes" id="UP000011083">
    <property type="component" value="Unassembled WGS sequence"/>
</dbReference>
<dbReference type="VEuPathDB" id="AmoebaDB:ACA1_149130"/>
<evidence type="ECO:0000259" key="1">
    <source>
        <dbReference type="Pfam" id="PF21365"/>
    </source>
</evidence>
<dbReference type="Pfam" id="PF21365">
    <property type="entry name" value="Glyco_hydro_31_3rd"/>
    <property type="match status" value="1"/>
</dbReference>
<name>L8HC30_ACACF</name>
<dbReference type="PANTHER" id="PTHR22762:SF131">
    <property type="entry name" value="GLYCOSIDE HYDROLASE FAMILY 31 N-TERMINAL DOMAIN-CONTAINING PROTEIN"/>
    <property type="match status" value="1"/>
</dbReference>
<dbReference type="Gene3D" id="2.60.40.1180">
    <property type="entry name" value="Golgi alpha-mannosidase II"/>
    <property type="match status" value="2"/>
</dbReference>